<dbReference type="RefSeq" id="XP_007834812.1">
    <property type="nucleotide sequence ID" value="XM_007836621.1"/>
</dbReference>
<dbReference type="OMA" id="VDVIEMC"/>
<evidence type="ECO:0000313" key="2">
    <source>
        <dbReference type="Proteomes" id="UP000030651"/>
    </source>
</evidence>
<dbReference type="KEGG" id="pfy:PFICI_08040"/>
<dbReference type="eggNOG" id="ENOG502R26A">
    <property type="taxonomic scope" value="Eukaryota"/>
</dbReference>
<reference evidence="2" key="1">
    <citation type="journal article" date="2015" name="BMC Genomics">
        <title>Genomic and transcriptomic analysis of the endophytic fungus Pestalotiopsis fici reveals its lifestyle and high potential for synthesis of natural products.</title>
        <authorList>
            <person name="Wang X."/>
            <person name="Zhang X."/>
            <person name="Liu L."/>
            <person name="Xiang M."/>
            <person name="Wang W."/>
            <person name="Sun X."/>
            <person name="Che Y."/>
            <person name="Guo L."/>
            <person name="Liu G."/>
            <person name="Guo L."/>
            <person name="Wang C."/>
            <person name="Yin W.B."/>
            <person name="Stadler M."/>
            <person name="Zhang X."/>
            <person name="Liu X."/>
        </authorList>
    </citation>
    <scope>NUCLEOTIDE SEQUENCE [LARGE SCALE GENOMIC DNA]</scope>
    <source>
        <strain evidence="2">W106-1 / CGMCC3.15140</strain>
    </source>
</reference>
<dbReference type="Proteomes" id="UP000030651">
    <property type="component" value="Unassembled WGS sequence"/>
</dbReference>
<keyword evidence="2" id="KW-1185">Reference proteome</keyword>
<sequence>MSTYYELRMLNKMSEYTINKNAQNMLRSHDEWKSGIIDESELGRRVRMSRENRAAVIQTMVKIASIMQKKPEESKYVLNIIEMCGEIVSIADKPLSDGGFPFFMKLPLEVRRRILELCLYSREYYYKARVLTHLHKKTDCSCPKDSRSLILMPHIGALATVSKHFNHEVLQCLYNTSTISFQCACEMGASLRSSAFFRNHVHKILFHWWGPNADKDIKELRNCSVEDLTVVVAKTTMKEPTKREKLIRESFARLVAKASFPEALGFEELSSLRGLKSVHVMLANRRRVTELCSMEDQAGLQRWLKKRIVGNSEGGNSEGDD</sequence>
<dbReference type="GeneID" id="19273053"/>
<accession>W3X5Q1</accession>
<dbReference type="InParanoid" id="W3X5Q1"/>
<evidence type="ECO:0000313" key="1">
    <source>
        <dbReference type="EMBL" id="ETS80511.1"/>
    </source>
</evidence>
<protein>
    <submittedName>
        <fullName evidence="1">Uncharacterized protein</fullName>
    </submittedName>
</protein>
<gene>
    <name evidence="1" type="ORF">PFICI_08040</name>
</gene>
<dbReference type="HOGENOM" id="CLU_901823_0_0_1"/>
<dbReference type="EMBL" id="KI912113">
    <property type="protein sequence ID" value="ETS80511.1"/>
    <property type="molecule type" value="Genomic_DNA"/>
</dbReference>
<organism evidence="1 2">
    <name type="scientific">Pestalotiopsis fici (strain W106-1 / CGMCC3.15140)</name>
    <dbReference type="NCBI Taxonomy" id="1229662"/>
    <lineage>
        <taxon>Eukaryota</taxon>
        <taxon>Fungi</taxon>
        <taxon>Dikarya</taxon>
        <taxon>Ascomycota</taxon>
        <taxon>Pezizomycotina</taxon>
        <taxon>Sordariomycetes</taxon>
        <taxon>Xylariomycetidae</taxon>
        <taxon>Amphisphaeriales</taxon>
        <taxon>Sporocadaceae</taxon>
        <taxon>Pestalotiopsis</taxon>
    </lineage>
</organism>
<proteinExistence type="predicted"/>
<dbReference type="OrthoDB" id="4761172at2759"/>
<dbReference type="AlphaFoldDB" id="W3X5Q1"/>
<name>W3X5Q1_PESFW</name>